<reference evidence="2" key="2">
    <citation type="submission" date="2020-09" db="EMBL/GenBank/DDBJ databases">
        <authorList>
            <person name="Sun Q."/>
            <person name="Ohkuma M."/>
        </authorList>
    </citation>
    <scope>NUCLEOTIDE SEQUENCE</scope>
    <source>
        <strain evidence="2">JCM 4654</strain>
    </source>
</reference>
<proteinExistence type="predicted"/>
<organism evidence="2 3">
    <name type="scientific">Streptomyces naganishii JCM 4654</name>
    <dbReference type="NCBI Taxonomy" id="1306179"/>
    <lineage>
        <taxon>Bacteria</taxon>
        <taxon>Bacillati</taxon>
        <taxon>Actinomycetota</taxon>
        <taxon>Actinomycetes</taxon>
        <taxon>Kitasatosporales</taxon>
        <taxon>Streptomycetaceae</taxon>
        <taxon>Streptomyces</taxon>
    </lineage>
</organism>
<feature type="compositionally biased region" description="Polar residues" evidence="1">
    <location>
        <begin position="117"/>
        <end position="132"/>
    </location>
</feature>
<gene>
    <name evidence="2" type="ORF">GCM10010508_49460</name>
</gene>
<comment type="caution">
    <text evidence="2">The sequence shown here is derived from an EMBL/GenBank/DDBJ whole genome shotgun (WGS) entry which is preliminary data.</text>
</comment>
<dbReference type="EMBL" id="BMVF01000014">
    <property type="protein sequence ID" value="GHD93305.1"/>
    <property type="molecule type" value="Genomic_DNA"/>
</dbReference>
<protein>
    <submittedName>
        <fullName evidence="2">Uncharacterized protein</fullName>
    </submittedName>
</protein>
<evidence type="ECO:0000313" key="2">
    <source>
        <dbReference type="EMBL" id="GHD93305.1"/>
    </source>
</evidence>
<feature type="region of interest" description="Disordered" evidence="1">
    <location>
        <begin position="177"/>
        <end position="219"/>
    </location>
</feature>
<dbReference type="AlphaFoldDB" id="A0A918Y866"/>
<evidence type="ECO:0000313" key="3">
    <source>
        <dbReference type="Proteomes" id="UP000608955"/>
    </source>
</evidence>
<feature type="compositionally biased region" description="Pro residues" evidence="1">
    <location>
        <begin position="100"/>
        <end position="110"/>
    </location>
</feature>
<dbReference type="Proteomes" id="UP000608955">
    <property type="component" value="Unassembled WGS sequence"/>
</dbReference>
<feature type="region of interest" description="Disordered" evidence="1">
    <location>
        <begin position="59"/>
        <end position="134"/>
    </location>
</feature>
<evidence type="ECO:0000256" key="1">
    <source>
        <dbReference type="SAM" id="MobiDB-lite"/>
    </source>
</evidence>
<name>A0A918Y866_9ACTN</name>
<reference evidence="2" key="1">
    <citation type="journal article" date="2014" name="Int. J. Syst. Evol. Microbiol.">
        <title>Complete genome sequence of Corynebacterium casei LMG S-19264T (=DSM 44701T), isolated from a smear-ripened cheese.</title>
        <authorList>
            <consortium name="US DOE Joint Genome Institute (JGI-PGF)"/>
            <person name="Walter F."/>
            <person name="Albersmeier A."/>
            <person name="Kalinowski J."/>
            <person name="Ruckert C."/>
        </authorList>
    </citation>
    <scope>NUCLEOTIDE SEQUENCE</scope>
    <source>
        <strain evidence="2">JCM 4654</strain>
    </source>
</reference>
<sequence length="219" mass="23268">MVSRRASWMPWSEAVRGRQAGVAAGVERGEYKAGAQVIAMSAQIATGRVTWAELVTHRRRTRRSPGLPGRPGEAVTAVTRPGGAGWPGRGSGRRVGASPQPCPDRAQPPAPREEMSTETGTTSVTDGLSSKTGRPVPRIRQAVRSAPAAFILPSGLRRLAEVVEALRRAGPAVTNEQPVLGTLYGPSRRSGYRLGKRSTASHLPPRSARSGSHRPPPVR</sequence>
<accession>A0A918Y866</accession>
<keyword evidence="3" id="KW-1185">Reference proteome</keyword>